<dbReference type="Pfam" id="PF03795">
    <property type="entry name" value="YCII"/>
    <property type="match status" value="1"/>
</dbReference>
<dbReference type="InterPro" id="IPR005545">
    <property type="entry name" value="YCII"/>
</dbReference>
<dbReference type="Gene3D" id="3.30.70.1060">
    <property type="entry name" value="Dimeric alpha+beta barrel"/>
    <property type="match status" value="1"/>
</dbReference>
<dbReference type="Proteomes" id="UP001611415">
    <property type="component" value="Unassembled WGS sequence"/>
</dbReference>
<comment type="similarity">
    <text evidence="1">Belongs to the YciI family.</text>
</comment>
<name>A0ABW7XCC3_9NOCA</name>
<keyword evidence="4" id="KW-1185">Reference proteome</keyword>
<protein>
    <submittedName>
        <fullName evidence="3">YciI family protein</fullName>
    </submittedName>
</protein>
<sequence>MNSMPPVTGHDTPDLSRLLGRDYWMVISTPADGTTAEDITALAPAHIAWLLGLEERHLVFLSGPLVSGPGVGPGSGITVFRASDEAEATAIASADPFVTAGLRTFVVHRWRLNEGSVSMRLSLGRGTYEWL</sequence>
<evidence type="ECO:0000313" key="3">
    <source>
        <dbReference type="EMBL" id="MFI2478787.1"/>
    </source>
</evidence>
<accession>A0ABW7XCC3</accession>
<dbReference type="InterPro" id="IPR011008">
    <property type="entry name" value="Dimeric_a/b-barrel"/>
</dbReference>
<evidence type="ECO:0000313" key="4">
    <source>
        <dbReference type="Proteomes" id="UP001611415"/>
    </source>
</evidence>
<organism evidence="3 4">
    <name type="scientific">Nocardia xishanensis</name>
    <dbReference type="NCBI Taxonomy" id="238964"/>
    <lineage>
        <taxon>Bacteria</taxon>
        <taxon>Bacillati</taxon>
        <taxon>Actinomycetota</taxon>
        <taxon>Actinomycetes</taxon>
        <taxon>Mycobacteriales</taxon>
        <taxon>Nocardiaceae</taxon>
        <taxon>Nocardia</taxon>
    </lineage>
</organism>
<proteinExistence type="inferred from homology"/>
<evidence type="ECO:0000259" key="2">
    <source>
        <dbReference type="Pfam" id="PF03795"/>
    </source>
</evidence>
<dbReference type="EMBL" id="JBIRYO010000059">
    <property type="protein sequence ID" value="MFI2478787.1"/>
    <property type="molecule type" value="Genomic_DNA"/>
</dbReference>
<evidence type="ECO:0000256" key="1">
    <source>
        <dbReference type="ARBA" id="ARBA00007689"/>
    </source>
</evidence>
<gene>
    <name evidence="3" type="ORF">ACH49W_36110</name>
</gene>
<dbReference type="RefSeq" id="WP_397096456.1">
    <property type="nucleotide sequence ID" value="NZ_JBIRYO010000059.1"/>
</dbReference>
<feature type="domain" description="YCII-related" evidence="2">
    <location>
        <begin position="25"/>
        <end position="110"/>
    </location>
</feature>
<reference evidence="3 4" key="1">
    <citation type="submission" date="2024-10" db="EMBL/GenBank/DDBJ databases">
        <title>The Natural Products Discovery Center: Release of the First 8490 Sequenced Strains for Exploring Actinobacteria Biosynthetic Diversity.</title>
        <authorList>
            <person name="Kalkreuter E."/>
            <person name="Kautsar S.A."/>
            <person name="Yang D."/>
            <person name="Bader C.D."/>
            <person name="Teijaro C.N."/>
            <person name="Fluegel L."/>
            <person name="Davis C.M."/>
            <person name="Simpson J.R."/>
            <person name="Lauterbach L."/>
            <person name="Steele A.D."/>
            <person name="Gui C."/>
            <person name="Meng S."/>
            <person name="Li G."/>
            <person name="Viehrig K."/>
            <person name="Ye F."/>
            <person name="Su P."/>
            <person name="Kiefer A.F."/>
            <person name="Nichols A."/>
            <person name="Cepeda A.J."/>
            <person name="Yan W."/>
            <person name="Fan B."/>
            <person name="Jiang Y."/>
            <person name="Adhikari A."/>
            <person name="Zheng C.-J."/>
            <person name="Schuster L."/>
            <person name="Cowan T.M."/>
            <person name="Smanski M.J."/>
            <person name="Chevrette M.G."/>
            <person name="De Carvalho L.P.S."/>
            <person name="Shen B."/>
        </authorList>
    </citation>
    <scope>NUCLEOTIDE SEQUENCE [LARGE SCALE GENOMIC DNA]</scope>
    <source>
        <strain evidence="3 4">NPDC019275</strain>
    </source>
</reference>
<dbReference type="SUPFAM" id="SSF54909">
    <property type="entry name" value="Dimeric alpha+beta barrel"/>
    <property type="match status" value="1"/>
</dbReference>
<comment type="caution">
    <text evidence="3">The sequence shown here is derived from an EMBL/GenBank/DDBJ whole genome shotgun (WGS) entry which is preliminary data.</text>
</comment>